<evidence type="ECO:0000313" key="1">
    <source>
        <dbReference type="EMBL" id="RCN45358.1"/>
    </source>
</evidence>
<dbReference type="Proteomes" id="UP000252519">
    <property type="component" value="Unassembled WGS sequence"/>
</dbReference>
<reference evidence="1 2" key="1">
    <citation type="submission" date="2014-10" db="EMBL/GenBank/DDBJ databases">
        <title>Draft genome of the hookworm Ancylostoma caninum.</title>
        <authorList>
            <person name="Mitreva M."/>
        </authorList>
    </citation>
    <scope>NUCLEOTIDE SEQUENCE [LARGE SCALE GENOMIC DNA]</scope>
    <source>
        <strain evidence="1 2">Baltimore</strain>
    </source>
</reference>
<dbReference type="PANTHER" id="PTHR31389">
    <property type="entry name" value="LD39211P"/>
    <property type="match status" value="1"/>
</dbReference>
<dbReference type="PANTHER" id="PTHR31389:SF4">
    <property type="entry name" value="LD39211P"/>
    <property type="match status" value="1"/>
</dbReference>
<organism evidence="1 2">
    <name type="scientific">Ancylostoma caninum</name>
    <name type="common">Dog hookworm</name>
    <dbReference type="NCBI Taxonomy" id="29170"/>
    <lineage>
        <taxon>Eukaryota</taxon>
        <taxon>Metazoa</taxon>
        <taxon>Ecdysozoa</taxon>
        <taxon>Nematoda</taxon>
        <taxon>Chromadorea</taxon>
        <taxon>Rhabditida</taxon>
        <taxon>Rhabditina</taxon>
        <taxon>Rhabditomorpha</taxon>
        <taxon>Strongyloidea</taxon>
        <taxon>Ancylostomatidae</taxon>
        <taxon>Ancylostomatinae</taxon>
        <taxon>Ancylostoma</taxon>
    </lineage>
</organism>
<gene>
    <name evidence="1" type="ORF">ANCCAN_08659</name>
</gene>
<comment type="caution">
    <text evidence="1">The sequence shown here is derived from an EMBL/GenBank/DDBJ whole genome shotgun (WGS) entry which is preliminary data.</text>
</comment>
<name>A0A368GNZ2_ANCCA</name>
<evidence type="ECO:0000313" key="2">
    <source>
        <dbReference type="Proteomes" id="UP000252519"/>
    </source>
</evidence>
<dbReference type="AlphaFoldDB" id="A0A368GNZ2"/>
<dbReference type="OrthoDB" id="5787372at2759"/>
<proteinExistence type="predicted"/>
<keyword evidence="2" id="KW-1185">Reference proteome</keyword>
<sequence length="164" mass="18129">MDVISSVYGNNKASLMQCGKPAFMLHSPSGHSIFAVTNPGTYKYIPTNIEAIKKEASMNHDASFAFVARTEDGVEILKWYVLCALEKDCMAPPGAQLQCKFKDGRYKNYANCHRYDQSVINLLLSNSYGYDIKNYISSLGEEGAVISREAATDLSERNFSCSLG</sequence>
<dbReference type="EMBL" id="JOJR01000104">
    <property type="protein sequence ID" value="RCN45358.1"/>
    <property type="molecule type" value="Genomic_DNA"/>
</dbReference>
<accession>A0A368GNZ2</accession>
<protein>
    <submittedName>
        <fullName evidence="1">Uncharacterized protein</fullName>
    </submittedName>
</protein>